<dbReference type="Pfam" id="PF18701">
    <property type="entry name" value="DUF5641"/>
    <property type="match status" value="1"/>
</dbReference>
<dbReference type="InterPro" id="IPR001584">
    <property type="entry name" value="Integrase_cat-core"/>
</dbReference>
<dbReference type="InterPro" id="IPR012337">
    <property type="entry name" value="RNaseH-like_sf"/>
</dbReference>
<name>A0ABM3LYX5_BICAN</name>
<dbReference type="SUPFAM" id="SSF56672">
    <property type="entry name" value="DNA/RNA polymerases"/>
    <property type="match status" value="1"/>
</dbReference>
<dbReference type="InterPro" id="IPR036397">
    <property type="entry name" value="RNaseH_sf"/>
</dbReference>
<dbReference type="Pfam" id="PF05380">
    <property type="entry name" value="Peptidase_A17"/>
    <property type="match status" value="1"/>
</dbReference>
<gene>
    <name evidence="3" type="primary">LOC128199305</name>
</gene>
<accession>A0ABM3LYX5</accession>
<dbReference type="InterPro" id="IPR043502">
    <property type="entry name" value="DNA/RNA_pol_sf"/>
</dbReference>
<dbReference type="Proteomes" id="UP001652582">
    <property type="component" value="Chromosome 22"/>
</dbReference>
<dbReference type="PROSITE" id="PS50994">
    <property type="entry name" value="INTEGRASE"/>
    <property type="match status" value="1"/>
</dbReference>
<reference evidence="3" key="1">
    <citation type="submission" date="2025-08" db="UniProtKB">
        <authorList>
            <consortium name="RefSeq"/>
        </authorList>
    </citation>
    <scope>IDENTIFICATION</scope>
</reference>
<proteinExistence type="predicted"/>
<feature type="domain" description="Integrase catalytic" evidence="1">
    <location>
        <begin position="922"/>
        <end position="1114"/>
    </location>
</feature>
<dbReference type="SUPFAM" id="SSF53098">
    <property type="entry name" value="Ribonuclease H-like"/>
    <property type="match status" value="1"/>
</dbReference>
<evidence type="ECO:0000259" key="1">
    <source>
        <dbReference type="PROSITE" id="PS50994"/>
    </source>
</evidence>
<organism evidence="2 3">
    <name type="scientific">Bicyclus anynana</name>
    <name type="common">Squinting bush brown butterfly</name>
    <dbReference type="NCBI Taxonomy" id="110368"/>
    <lineage>
        <taxon>Eukaryota</taxon>
        <taxon>Metazoa</taxon>
        <taxon>Ecdysozoa</taxon>
        <taxon>Arthropoda</taxon>
        <taxon>Hexapoda</taxon>
        <taxon>Insecta</taxon>
        <taxon>Pterygota</taxon>
        <taxon>Neoptera</taxon>
        <taxon>Endopterygota</taxon>
        <taxon>Lepidoptera</taxon>
        <taxon>Glossata</taxon>
        <taxon>Ditrysia</taxon>
        <taxon>Papilionoidea</taxon>
        <taxon>Nymphalidae</taxon>
        <taxon>Satyrinae</taxon>
        <taxon>Satyrini</taxon>
        <taxon>Mycalesina</taxon>
        <taxon>Bicyclus</taxon>
    </lineage>
</organism>
<evidence type="ECO:0000313" key="3">
    <source>
        <dbReference type="RefSeq" id="XP_052744237.1"/>
    </source>
</evidence>
<keyword evidence="2" id="KW-1185">Reference proteome</keyword>
<dbReference type="Gene3D" id="3.10.10.10">
    <property type="entry name" value="HIV Type 1 Reverse Transcriptase, subunit A, domain 1"/>
    <property type="match status" value="1"/>
</dbReference>
<dbReference type="PANTHER" id="PTHR47331:SF1">
    <property type="entry name" value="GAG-LIKE PROTEIN"/>
    <property type="match status" value="1"/>
</dbReference>
<dbReference type="RefSeq" id="XP_052744237.1">
    <property type="nucleotide sequence ID" value="XM_052888277.1"/>
</dbReference>
<dbReference type="InterPro" id="IPR043128">
    <property type="entry name" value="Rev_trsase/Diguanyl_cyclase"/>
</dbReference>
<dbReference type="Gene3D" id="3.30.70.270">
    <property type="match status" value="1"/>
</dbReference>
<dbReference type="PANTHER" id="PTHR47331">
    <property type="entry name" value="PHD-TYPE DOMAIN-CONTAINING PROTEIN"/>
    <property type="match status" value="1"/>
</dbReference>
<protein>
    <submittedName>
        <fullName evidence="3">Uncharacterized protein LOC128199305</fullName>
    </submittedName>
</protein>
<dbReference type="InterPro" id="IPR040676">
    <property type="entry name" value="DUF5641"/>
</dbReference>
<dbReference type="Gene3D" id="3.30.420.10">
    <property type="entry name" value="Ribonuclease H-like superfamily/Ribonuclease H"/>
    <property type="match status" value="1"/>
</dbReference>
<dbReference type="GeneID" id="128199305"/>
<evidence type="ECO:0000313" key="2">
    <source>
        <dbReference type="Proteomes" id="UP001652582"/>
    </source>
</evidence>
<sequence>MRGIGDSEPLVSRGEAELMFAPRRGNLRVVVRASVLDNILGHLPQERIWDSTIRLTANLTPADADWFVPAPVDLLLGADVLGCIVTGGIKHLQAKGLSALPTIFGHSFLGPVLPVKPLERDEPLRVAGTALIDLVQRFWEIEEPPCASRVNPSDQDCELFYQNNTGRRVDGRFVTRLPFVASRPPLGQSRALAEKRLLSMERRMRRDQAFREKYTAFMREYEELGHMSVSTFDWRAHEHYFLPHHAVLKTPDSKIRVVFDGSAPTSNGVSLNQCLHAGPKLLKDISDILTHFRRHQVVFVADIRMMFRQSIVHRDDRNYQLILWREHPDDPMQVYELNTTTYGLRSSPYIAIRTLLELAERERLNYPRAAAVLESSVYMDDICTGASTLEDALVLRDELIAILKAGGFELSKWLSNSPDLLKDLPGEDQQDPYIFENPDDTNLLSVLGIQYRPVQDVFTYRVKLDPSPRNWTKRSVLSTVARTFDPNGWVTPVIFLAKCFLQKLWIAQVGWDEPLQGRLEEEWTSIVSSLPEVNRISISRRFLPPGRCHASLHGFCDASEKGYAAAVYLRTVNANGEVSVHLVLAKSKVAPIRTRLTIPKLELSGATLLARLLNHVRATMASLVELTEVVAWSDSEIVLCWLRASPHNLEVFVANRVSQIQNSETTLLWRHVPGEMNPADCASRGCEGSFLVDHPLWWGPAWLTRSESSWPQNRFSDPEPLPCLRVGVVEDLSPPTYEFLLERYSSFEKLIGVTGWIRRFHHNSRTPQTKIRTPVLSPIERKEALLFWVRLIQAEHFSAEIQKLKAGSGLKGSLARLNPFVDPDGILRVGGRLRNANLPYGARHPLLLPNGGTFVVLLVRHYHLNNAHAGCNAISAILQREFWILSARRVIRSVIFRCIPCYRLKAAPIQPIMGDLPADRVTESRPFYGTASDFGGPFMVRSSNLRNARPVKAYLCVFVCLATKAVHLELVSSLSTEAFVAALSRLCSRRGIPGLIRTDCGSNYRGADRYLKEVVEFLDSNKTFIGTAASRMGVTWKFDPPVCPHWGGIFEAVIKSAKTHLYRVIGETILTFEELATVFCRIEAVLNSRPLCPLSSDPNDLEVLTPGHFLIGQPLRALPEYPFRDAKTSRLTRFELLQQMTQNFWHRWSLEYLHLLQQRVKWTDKTDPPKVGDLVLVKESNLLPLYWRRGRIVKLMFGSDGVPRVAEVMVGDSLLHRAVSSLARLPIE</sequence>
<dbReference type="InterPro" id="IPR008042">
    <property type="entry name" value="Retrotrans_Pao"/>
</dbReference>